<name>A0ABV4CNM0_9PSEU</name>
<dbReference type="Pfam" id="PF12079">
    <property type="entry name" value="DUF3558"/>
    <property type="match status" value="1"/>
</dbReference>
<accession>A0ABV4CNM0</accession>
<dbReference type="EMBL" id="JBGEHV010000063">
    <property type="protein sequence ID" value="MEY8042695.1"/>
    <property type="molecule type" value="Genomic_DNA"/>
</dbReference>
<dbReference type="Proteomes" id="UP001564626">
    <property type="component" value="Unassembled WGS sequence"/>
</dbReference>
<dbReference type="PROSITE" id="PS51257">
    <property type="entry name" value="PROKAR_LIPOPROTEIN"/>
    <property type="match status" value="1"/>
</dbReference>
<proteinExistence type="predicted"/>
<keyword evidence="3" id="KW-1185">Reference proteome</keyword>
<evidence type="ECO:0000313" key="2">
    <source>
        <dbReference type="EMBL" id="MEY8042695.1"/>
    </source>
</evidence>
<protein>
    <submittedName>
        <fullName evidence="2">DUF3558 family protein</fullName>
    </submittedName>
</protein>
<sequence>MRRQGWLWLAAVAVAATGCTSGEETAPVPPSAQTTTEESAAESVTPPISREVPPDQRRELAAVADLCSLVSPDELAELAFPVQAGHPRQLGAEPVARGCQFDHGGSPRSVLVAAQPAGYAGLGREEVDLGAVPGTQTLHVNDCTVLAPVRGATLQVAVTAREAGTTHCETAQSVAQYVLAALVR</sequence>
<gene>
    <name evidence="2" type="ORF">AB8O55_25085</name>
</gene>
<reference evidence="2 3" key="1">
    <citation type="submission" date="2024-08" db="EMBL/GenBank/DDBJ databases">
        <title>Genome mining of Saccharopolyspora cebuensis PGLac3 from Nigerian medicinal plant.</title>
        <authorList>
            <person name="Ezeobiora C.E."/>
            <person name="Igbokwe N.H."/>
            <person name="Amin D.H."/>
            <person name="Mendie U.E."/>
        </authorList>
    </citation>
    <scope>NUCLEOTIDE SEQUENCE [LARGE SCALE GENOMIC DNA]</scope>
    <source>
        <strain evidence="2 3">PGLac3</strain>
    </source>
</reference>
<organism evidence="2 3">
    <name type="scientific">Saccharopolyspora cebuensis</name>
    <dbReference type="NCBI Taxonomy" id="418759"/>
    <lineage>
        <taxon>Bacteria</taxon>
        <taxon>Bacillati</taxon>
        <taxon>Actinomycetota</taxon>
        <taxon>Actinomycetes</taxon>
        <taxon>Pseudonocardiales</taxon>
        <taxon>Pseudonocardiaceae</taxon>
        <taxon>Saccharopolyspora</taxon>
    </lineage>
</organism>
<feature type="region of interest" description="Disordered" evidence="1">
    <location>
        <begin position="20"/>
        <end position="53"/>
    </location>
</feature>
<comment type="caution">
    <text evidence="2">The sequence shown here is derived from an EMBL/GenBank/DDBJ whole genome shotgun (WGS) entry which is preliminary data.</text>
</comment>
<evidence type="ECO:0000256" key="1">
    <source>
        <dbReference type="SAM" id="MobiDB-lite"/>
    </source>
</evidence>
<evidence type="ECO:0000313" key="3">
    <source>
        <dbReference type="Proteomes" id="UP001564626"/>
    </source>
</evidence>
<dbReference type="RefSeq" id="WP_345357297.1">
    <property type="nucleotide sequence ID" value="NZ_BAABII010000003.1"/>
</dbReference>
<dbReference type="InterPro" id="IPR024520">
    <property type="entry name" value="DUF3558"/>
</dbReference>
<feature type="compositionally biased region" description="Low complexity" evidence="1">
    <location>
        <begin position="31"/>
        <end position="43"/>
    </location>
</feature>